<protein>
    <submittedName>
        <fullName evidence="9">Carbohydrate ABC transporter permease</fullName>
    </submittedName>
</protein>
<evidence type="ECO:0000313" key="9">
    <source>
        <dbReference type="EMBL" id="WOF22785.1"/>
    </source>
</evidence>
<feature type="transmembrane region" description="Helical" evidence="7">
    <location>
        <begin position="247"/>
        <end position="267"/>
    </location>
</feature>
<dbReference type="PROSITE" id="PS50928">
    <property type="entry name" value="ABC_TM1"/>
    <property type="match status" value="1"/>
</dbReference>
<keyword evidence="3" id="KW-1003">Cell membrane</keyword>
<feature type="transmembrane region" description="Helical" evidence="7">
    <location>
        <begin position="15"/>
        <end position="36"/>
    </location>
</feature>
<dbReference type="GO" id="GO:0055085">
    <property type="term" value="P:transmembrane transport"/>
    <property type="evidence" value="ECO:0007669"/>
    <property type="project" value="InterPro"/>
</dbReference>
<dbReference type="AlphaFoldDB" id="A0AA97I6V4"/>
<dbReference type="Gene3D" id="1.10.3720.10">
    <property type="entry name" value="MetI-like"/>
    <property type="match status" value="1"/>
</dbReference>
<evidence type="ECO:0000256" key="5">
    <source>
        <dbReference type="ARBA" id="ARBA00022989"/>
    </source>
</evidence>
<dbReference type="InterPro" id="IPR000515">
    <property type="entry name" value="MetI-like"/>
</dbReference>
<reference evidence="9 10" key="1">
    <citation type="submission" date="2023-02" db="EMBL/GenBank/DDBJ databases">
        <title>Microbacterium betulae sp. nov., isolated from birch wood.</title>
        <authorList>
            <person name="Pasciak M."/>
            <person name="Pawlik K.J."/>
            <person name="Martynowski D."/>
            <person name="Laczmanski L."/>
            <person name="Ciekot J."/>
            <person name="Szponar B."/>
            <person name="Wojcik-Fatla A."/>
            <person name="Mackiewicz B."/>
            <person name="Farian E."/>
            <person name="Cholewa G."/>
            <person name="Cholewa A."/>
            <person name="Dutkiewicz J."/>
        </authorList>
    </citation>
    <scope>NUCLEOTIDE SEQUENCE [LARGE SCALE GENOMIC DNA]</scope>
    <source>
        <strain evidence="9 10">AB</strain>
    </source>
</reference>
<feature type="domain" description="ABC transmembrane type-1" evidence="8">
    <location>
        <begin position="72"/>
        <end position="268"/>
    </location>
</feature>
<evidence type="ECO:0000256" key="1">
    <source>
        <dbReference type="ARBA" id="ARBA00004651"/>
    </source>
</evidence>
<gene>
    <name evidence="9" type="ORF">N8K70_15535</name>
</gene>
<dbReference type="KEGG" id="mbet:N8K70_15535"/>
<evidence type="ECO:0000256" key="6">
    <source>
        <dbReference type="ARBA" id="ARBA00023136"/>
    </source>
</evidence>
<feature type="transmembrane region" description="Helical" evidence="7">
    <location>
        <begin position="104"/>
        <end position="128"/>
    </location>
</feature>
<organism evidence="9 10">
    <name type="scientific">Microbacterium betulae</name>
    <dbReference type="NCBI Taxonomy" id="2981139"/>
    <lineage>
        <taxon>Bacteria</taxon>
        <taxon>Bacillati</taxon>
        <taxon>Actinomycetota</taxon>
        <taxon>Actinomycetes</taxon>
        <taxon>Micrococcales</taxon>
        <taxon>Microbacteriaceae</taxon>
        <taxon>Microbacterium</taxon>
    </lineage>
</organism>
<name>A0AA97I6V4_9MICO</name>
<feature type="transmembrane region" description="Helical" evidence="7">
    <location>
        <begin position="76"/>
        <end position="97"/>
    </location>
</feature>
<dbReference type="PANTHER" id="PTHR32243">
    <property type="entry name" value="MALTOSE TRANSPORT SYSTEM PERMEASE-RELATED"/>
    <property type="match status" value="1"/>
</dbReference>
<dbReference type="EMBL" id="CP118157">
    <property type="protein sequence ID" value="WOF22785.1"/>
    <property type="molecule type" value="Genomic_DNA"/>
</dbReference>
<dbReference type="Pfam" id="PF00528">
    <property type="entry name" value="BPD_transp_1"/>
    <property type="match status" value="1"/>
</dbReference>
<keyword evidence="10" id="KW-1185">Reference proteome</keyword>
<keyword evidence="6 7" id="KW-0472">Membrane</keyword>
<proteinExistence type="inferred from homology"/>
<evidence type="ECO:0000256" key="4">
    <source>
        <dbReference type="ARBA" id="ARBA00022692"/>
    </source>
</evidence>
<keyword evidence="2 7" id="KW-0813">Transport</keyword>
<comment type="subcellular location">
    <subcellularLocation>
        <location evidence="1 7">Cell membrane</location>
        <topology evidence="1 7">Multi-pass membrane protein</topology>
    </subcellularLocation>
</comment>
<evidence type="ECO:0000256" key="7">
    <source>
        <dbReference type="RuleBase" id="RU363032"/>
    </source>
</evidence>
<evidence type="ECO:0000259" key="8">
    <source>
        <dbReference type="PROSITE" id="PS50928"/>
    </source>
</evidence>
<dbReference type="GO" id="GO:0005886">
    <property type="term" value="C:plasma membrane"/>
    <property type="evidence" value="ECO:0007669"/>
    <property type="project" value="UniProtKB-SubCell"/>
</dbReference>
<evidence type="ECO:0000256" key="2">
    <source>
        <dbReference type="ARBA" id="ARBA00022448"/>
    </source>
</evidence>
<keyword evidence="4 7" id="KW-0812">Transmembrane</keyword>
<keyword evidence="5 7" id="KW-1133">Transmembrane helix</keyword>
<evidence type="ECO:0000313" key="10">
    <source>
        <dbReference type="Proteomes" id="UP001305498"/>
    </source>
</evidence>
<dbReference type="RefSeq" id="WP_317139256.1">
    <property type="nucleotide sequence ID" value="NZ_CP118157.1"/>
</dbReference>
<dbReference type="PANTHER" id="PTHR32243:SF18">
    <property type="entry name" value="INNER MEMBRANE ABC TRANSPORTER PERMEASE PROTEIN YCJP"/>
    <property type="match status" value="1"/>
</dbReference>
<dbReference type="CDD" id="cd06261">
    <property type="entry name" value="TM_PBP2"/>
    <property type="match status" value="1"/>
</dbReference>
<feature type="transmembrane region" description="Helical" evidence="7">
    <location>
        <begin position="196"/>
        <end position="216"/>
    </location>
</feature>
<feature type="transmembrane region" description="Helical" evidence="7">
    <location>
        <begin position="140"/>
        <end position="159"/>
    </location>
</feature>
<dbReference type="Proteomes" id="UP001305498">
    <property type="component" value="Chromosome"/>
</dbReference>
<accession>A0AA97I6V4</accession>
<comment type="similarity">
    <text evidence="7">Belongs to the binding-protein-dependent transport system permease family.</text>
</comment>
<evidence type="ECO:0000256" key="3">
    <source>
        <dbReference type="ARBA" id="ARBA00022475"/>
    </source>
</evidence>
<dbReference type="InterPro" id="IPR050901">
    <property type="entry name" value="BP-dep_ABC_trans_perm"/>
</dbReference>
<sequence>MSATRSPARAAVRRLPWTLIAAALLVVYLFPVYWMLSASFQPSANSASVRWVPESLDPAGYARALEGAGTSLRTSLIVAVGTALVTLVIAVPAAYALSRLRSRAVGVALVLVLVAQMIPGIVLANAFYAMFNRWGLLNSLLGLILANATNAVPFAVILIRSFMLHLDHDVVEAATLDGLGAVGTLVRIVVPLSRNAVITAAIFAFLFSWSDLLFGLTLTTQAASEPVIMYIYRTIEAATTSGQDARWSTVMATSIITSLPAFVLLIVAQRYVKAGIAVGSGK</sequence>
<dbReference type="SUPFAM" id="SSF161098">
    <property type="entry name" value="MetI-like"/>
    <property type="match status" value="1"/>
</dbReference>
<dbReference type="InterPro" id="IPR035906">
    <property type="entry name" value="MetI-like_sf"/>
</dbReference>